<feature type="compositionally biased region" description="Polar residues" evidence="4">
    <location>
        <begin position="1441"/>
        <end position="1450"/>
    </location>
</feature>
<evidence type="ECO:0000256" key="3">
    <source>
        <dbReference type="SAM" id="Coils"/>
    </source>
</evidence>
<dbReference type="SUPFAM" id="SSF52075">
    <property type="entry name" value="Outer arm dynein light chain 1"/>
    <property type="match status" value="3"/>
</dbReference>
<feature type="domain" description="U2A'/phosphoprotein 32 family A C-terminal" evidence="5">
    <location>
        <begin position="1335"/>
        <end position="1353"/>
    </location>
</feature>
<dbReference type="SMART" id="SM00365">
    <property type="entry name" value="LRR_SD22"/>
    <property type="match status" value="14"/>
</dbReference>
<dbReference type="Pfam" id="PF14580">
    <property type="entry name" value="LRR_9"/>
    <property type="match status" value="3"/>
</dbReference>
<dbReference type="Proteomes" id="UP000504632">
    <property type="component" value="Chromosome 4"/>
</dbReference>
<evidence type="ECO:0000256" key="4">
    <source>
        <dbReference type="SAM" id="MobiDB-lite"/>
    </source>
</evidence>
<dbReference type="RefSeq" id="XP_030628203.1">
    <property type="nucleotide sequence ID" value="XM_030772343.1"/>
</dbReference>
<dbReference type="PANTHER" id="PTHR46652:SF3">
    <property type="entry name" value="LEUCINE-RICH REPEAT-CONTAINING PROTEIN 9"/>
    <property type="match status" value="1"/>
</dbReference>
<dbReference type="PANTHER" id="PTHR46652">
    <property type="entry name" value="LEUCINE-RICH REPEAT AND IQ DOMAIN-CONTAINING PROTEIN 1-RELATED"/>
    <property type="match status" value="1"/>
</dbReference>
<keyword evidence="2" id="KW-0677">Repeat</keyword>
<dbReference type="SUPFAM" id="SSF52058">
    <property type="entry name" value="L domain-like"/>
    <property type="match status" value="1"/>
</dbReference>
<keyword evidence="6" id="KW-1185">Reference proteome</keyword>
<keyword evidence="3" id="KW-0175">Coiled coil</keyword>
<dbReference type="SMART" id="SM00446">
    <property type="entry name" value="LRRcap"/>
    <property type="match status" value="3"/>
</dbReference>
<reference evidence="7" key="1">
    <citation type="submission" date="2025-08" db="UniProtKB">
        <authorList>
            <consortium name="RefSeq"/>
        </authorList>
    </citation>
    <scope>IDENTIFICATION</scope>
</reference>
<gene>
    <name evidence="7" type="primary">lrrc9</name>
</gene>
<dbReference type="InterPro" id="IPR050836">
    <property type="entry name" value="SDS22/Internalin_LRR"/>
</dbReference>
<dbReference type="Gene3D" id="3.80.10.10">
    <property type="entry name" value="Ribonuclease Inhibitor"/>
    <property type="match status" value="7"/>
</dbReference>
<accession>A0A6J2V8X4</accession>
<dbReference type="InParanoid" id="A0A6J2V8X4"/>
<feature type="coiled-coil region" evidence="3">
    <location>
        <begin position="259"/>
        <end position="308"/>
    </location>
</feature>
<dbReference type="GeneID" id="115810413"/>
<evidence type="ECO:0000259" key="5">
    <source>
        <dbReference type="SMART" id="SM00446"/>
    </source>
</evidence>
<dbReference type="Gene3D" id="3.90.228.10">
    <property type="match status" value="1"/>
</dbReference>
<keyword evidence="1" id="KW-0433">Leucine-rich repeat</keyword>
<feature type="domain" description="U2A'/phosphoprotein 32 family A C-terminal" evidence="5">
    <location>
        <begin position="1041"/>
        <end position="1059"/>
    </location>
</feature>
<dbReference type="PROSITE" id="PS51450">
    <property type="entry name" value="LRR"/>
    <property type="match status" value="10"/>
</dbReference>
<dbReference type="InterPro" id="IPR003591">
    <property type="entry name" value="Leu-rich_rpt_typical-subtyp"/>
</dbReference>
<protein>
    <submittedName>
        <fullName evidence="7">Leucine-rich repeat-containing protein 9</fullName>
    </submittedName>
</protein>
<dbReference type="SMART" id="SM00369">
    <property type="entry name" value="LRR_TYP"/>
    <property type="match status" value="12"/>
</dbReference>
<evidence type="ECO:0000313" key="6">
    <source>
        <dbReference type="Proteomes" id="UP000504632"/>
    </source>
</evidence>
<feature type="region of interest" description="Disordered" evidence="4">
    <location>
        <begin position="1422"/>
        <end position="1469"/>
    </location>
</feature>
<dbReference type="Pfam" id="PF13855">
    <property type="entry name" value="LRR_8"/>
    <property type="match status" value="1"/>
</dbReference>
<dbReference type="InterPro" id="IPR032675">
    <property type="entry name" value="LRR_dom_sf"/>
</dbReference>
<feature type="domain" description="U2A'/phosphoprotein 32 family A C-terminal" evidence="5">
    <location>
        <begin position="213"/>
        <end position="231"/>
    </location>
</feature>
<evidence type="ECO:0000256" key="1">
    <source>
        <dbReference type="ARBA" id="ARBA00022614"/>
    </source>
</evidence>
<dbReference type="InterPro" id="IPR003603">
    <property type="entry name" value="U2A'_phosphoprotein32A_C"/>
</dbReference>
<evidence type="ECO:0000256" key="2">
    <source>
        <dbReference type="ARBA" id="ARBA00022737"/>
    </source>
</evidence>
<dbReference type="InterPro" id="IPR001611">
    <property type="entry name" value="Leu-rich_rpt"/>
</dbReference>
<dbReference type="CTD" id="341883"/>
<dbReference type="OrthoDB" id="1517790at2759"/>
<feature type="compositionally biased region" description="Low complexity" evidence="4">
    <location>
        <begin position="1451"/>
        <end position="1468"/>
    </location>
</feature>
<sequence length="1486" mass="167816">MTQSEKQRQSGDEEIIKELCISNGVSHEKIPQEGSDVATLEMFFSGYPRMVGLSFFPRLSKLTIVGQSIQLIQGLDYCPLLRELWVVECQLTEISGLQRCLQLQKLYLYDNKICQIENLDSLVNLQVLWLNSNRITVIEGLNSLENLTELNLADNSVATIGHSLDRNTNLRILNLSGNNISSFKELTHLARLPRLRELGLKDPQSSPNPVCLLYNYATHVLYHMPSLQKLDSYDVSAKQVKDAAASTVMKKMMYYNMRVRSAQRQFAELQAKLQQQKKKLLQLPEERIQMLSYNLKNLECELSEVQTASRRSAQMWEDLGHDPGYEQRLLNKLDTVKERLRLWSCRLNEVEASYQRELALATDRKELMVHFLLMELETVGNIRFEEGNTSDSWFTCCYDLLLSRFCALDYKPYGISGIKINRIIRIHNRALRHRFEDKLHTLLANQESAVFSQNYKRFLEYLFYVSDPKHTTEKSEILHIPEEGFKSADEYKALGRERAVPLSNSLSVTDRPRIQFLQRQSTQSEGRQVMDTLPFRHGQIIISKVFLGRSVPVRNGISVDSSHYSRAHSVYRNISKDQNTTDKGNTPETLCSSRPHDGCECNQRQSEWFVFDHELVLPEYLVDFEYITQDRSQVTLSPESDLCASTNAVPLSSAELAVDEEVLGLDPVLNPKPKMVSLDEKAILTVARANILSQITVLNLHGNSLNRLKEISRLTALQHLTISFNALTHLDDISHMPNLEWVDASFNEIVTLGGMRGLGRLKQLDLRWNQLTRTREDTAVLRKHAPSLLQLDTRHNPWHKCGSVRMTILGRLKTLTHLDGVLVSEEEAAAAIQMAAGSRISQAALLAHSRTDLERPRSLSLLSVAHLLTHLSPSPWAGTTDTEPGWLSKITALNLDGQHLSRLTNLDKLVNLRWASFNNNEISRIDGLENCRLLEELSLDHNTISKLDGVSKLYRLTRLSLNGNQLTSLDGMVLQCLPNLHFLSAEGNNISSLHGVQRVRSLLELFVGNNHITTTRDIYHLKALTNLIILDLYGNPVVERLENYRIYVVFHLPSLKALDGVAVEVTESENAKDVFGGRLTPDMLAEKLGHSNYKDISELDLPSCGIRMVDLAPPELFQNLRSINLERNNLTSFGGLVYLPSIKALCLNYNHIESILPRQKTHTHLTNRQILYHKVHSSGYGQQSSSKSGKEAGPGDILEPLMGSLEVLHLSHNGISNLANLQLSRLTNLKALFLQGNEIIQVEGLEGLQYLRELVLDRNRIKSFGENSFCSQSALLELHLAENRIRELNHLQPLTELRRLFLDMNKLQDAAELHKLEVLPSLIELSVVGNPVVRRYSYRPTMVLRLPTLQVLDGITVTLEERTRAELLSTEAQCSALSGSGVDMTLPGLLPLMSRAPPVRGNSLTSTLQYCPAHDILMHANMDDTQPLDPNKYKKQRPSGAAQSRSAQADLTSRQSRGTSSLSSTGLLPNGLRVHITYPNAEQDLR</sequence>
<evidence type="ECO:0000313" key="7">
    <source>
        <dbReference type="RefSeq" id="XP_030628203.1"/>
    </source>
</evidence>
<name>A0A6J2V8X4_CHACN</name>
<feature type="region of interest" description="Disordered" evidence="4">
    <location>
        <begin position="576"/>
        <end position="596"/>
    </location>
</feature>
<feature type="compositionally biased region" description="Polar residues" evidence="4">
    <location>
        <begin position="576"/>
        <end position="592"/>
    </location>
</feature>
<organism evidence="6 7">
    <name type="scientific">Chanos chanos</name>
    <name type="common">Milkfish</name>
    <name type="synonym">Mugil chanos</name>
    <dbReference type="NCBI Taxonomy" id="29144"/>
    <lineage>
        <taxon>Eukaryota</taxon>
        <taxon>Metazoa</taxon>
        <taxon>Chordata</taxon>
        <taxon>Craniata</taxon>
        <taxon>Vertebrata</taxon>
        <taxon>Euteleostomi</taxon>
        <taxon>Actinopterygii</taxon>
        <taxon>Neopterygii</taxon>
        <taxon>Teleostei</taxon>
        <taxon>Ostariophysi</taxon>
        <taxon>Gonorynchiformes</taxon>
        <taxon>Chanidae</taxon>
        <taxon>Chanos</taxon>
    </lineage>
</organism>
<proteinExistence type="predicted"/>